<comment type="function">
    <text evidence="2 8">Synthesizes alpha-1,4-glucan chains using ADP-glucose.</text>
</comment>
<feature type="domain" description="Glycosyl transferase family 1" evidence="10">
    <location>
        <begin position="289"/>
        <end position="445"/>
    </location>
</feature>
<dbReference type="GO" id="GO:0004373">
    <property type="term" value="F:alpha-1,4-glucan glucosyltransferase (UDP-glucose donor) activity"/>
    <property type="evidence" value="ECO:0007669"/>
    <property type="project" value="InterPro"/>
</dbReference>
<comment type="caution">
    <text evidence="12">The sequence shown here is derived from an EMBL/GenBank/DDBJ whole genome shotgun (WGS) entry which is preliminary data.</text>
</comment>
<dbReference type="Pfam" id="PF00534">
    <property type="entry name" value="Glycos_transf_1"/>
    <property type="match status" value="1"/>
</dbReference>
<dbReference type="NCBIfam" id="TIGR02095">
    <property type="entry name" value="glgA"/>
    <property type="match status" value="1"/>
</dbReference>
<dbReference type="GO" id="GO:0009011">
    <property type="term" value="F:alpha-1,4-glucan glucosyltransferase (ADP-glucose donor) activity"/>
    <property type="evidence" value="ECO:0007669"/>
    <property type="project" value="UniProtKB-UniRule"/>
</dbReference>
<evidence type="ECO:0000256" key="7">
    <source>
        <dbReference type="ARBA" id="ARBA00023056"/>
    </source>
</evidence>
<dbReference type="PANTHER" id="PTHR45825:SF11">
    <property type="entry name" value="ALPHA AMYLASE DOMAIN-CONTAINING PROTEIN"/>
    <property type="match status" value="1"/>
</dbReference>
<keyword evidence="7 8" id="KW-0320">Glycogen biosynthesis</keyword>
<organism evidence="12 13">
    <name type="scientific">Parvibaculum sedimenti</name>
    <dbReference type="NCBI Taxonomy" id="2608632"/>
    <lineage>
        <taxon>Bacteria</taxon>
        <taxon>Pseudomonadati</taxon>
        <taxon>Pseudomonadota</taxon>
        <taxon>Alphaproteobacteria</taxon>
        <taxon>Hyphomicrobiales</taxon>
        <taxon>Parvibaculaceae</taxon>
        <taxon>Parvibaculum</taxon>
    </lineage>
</organism>
<keyword evidence="13" id="KW-1185">Reference proteome</keyword>
<feature type="region of interest" description="Disordered" evidence="9">
    <location>
        <begin position="506"/>
        <end position="540"/>
    </location>
</feature>
<evidence type="ECO:0000313" key="12">
    <source>
        <dbReference type="EMBL" id="KAB7739761.1"/>
    </source>
</evidence>
<evidence type="ECO:0000256" key="6">
    <source>
        <dbReference type="ARBA" id="ARBA00022679"/>
    </source>
</evidence>
<comment type="catalytic activity">
    <reaction evidence="1 8">
        <text>[(1-&gt;4)-alpha-D-glucosyl](n) + ADP-alpha-D-glucose = [(1-&gt;4)-alpha-D-glucosyl](n+1) + ADP + H(+)</text>
        <dbReference type="Rhea" id="RHEA:18189"/>
        <dbReference type="Rhea" id="RHEA-COMP:9584"/>
        <dbReference type="Rhea" id="RHEA-COMP:9587"/>
        <dbReference type="ChEBI" id="CHEBI:15378"/>
        <dbReference type="ChEBI" id="CHEBI:15444"/>
        <dbReference type="ChEBI" id="CHEBI:57498"/>
        <dbReference type="ChEBI" id="CHEBI:456216"/>
        <dbReference type="EC" id="2.4.1.21"/>
    </reaction>
</comment>
<evidence type="ECO:0000259" key="11">
    <source>
        <dbReference type="Pfam" id="PF08323"/>
    </source>
</evidence>
<feature type="compositionally biased region" description="Basic and acidic residues" evidence="9">
    <location>
        <begin position="521"/>
        <end position="534"/>
    </location>
</feature>
<evidence type="ECO:0000256" key="4">
    <source>
        <dbReference type="ARBA" id="ARBA00010281"/>
    </source>
</evidence>
<dbReference type="EMBL" id="WESC01000009">
    <property type="protein sequence ID" value="KAB7739761.1"/>
    <property type="molecule type" value="Genomic_DNA"/>
</dbReference>
<dbReference type="UniPathway" id="UPA00164"/>
<dbReference type="Proteomes" id="UP000468901">
    <property type="component" value="Unassembled WGS sequence"/>
</dbReference>
<gene>
    <name evidence="8 12" type="primary">glgA</name>
    <name evidence="12" type="ORF">F2P47_11685</name>
</gene>
<dbReference type="InterPro" id="IPR001296">
    <property type="entry name" value="Glyco_trans_1"/>
</dbReference>
<evidence type="ECO:0000313" key="13">
    <source>
        <dbReference type="Proteomes" id="UP000468901"/>
    </source>
</evidence>
<dbReference type="CDD" id="cd03791">
    <property type="entry name" value="GT5_Glycogen_synthase_DULL1-like"/>
    <property type="match status" value="1"/>
</dbReference>
<dbReference type="PANTHER" id="PTHR45825">
    <property type="entry name" value="GRANULE-BOUND STARCH SYNTHASE 1, CHLOROPLASTIC/AMYLOPLASTIC"/>
    <property type="match status" value="1"/>
</dbReference>
<reference evidence="12 13" key="1">
    <citation type="submission" date="2019-09" db="EMBL/GenBank/DDBJ databases">
        <title>Parvibaculum sedimenti sp. nov., isolated from sediment.</title>
        <authorList>
            <person name="Wang Y."/>
        </authorList>
    </citation>
    <scope>NUCLEOTIDE SEQUENCE [LARGE SCALE GENOMIC DNA]</scope>
    <source>
        <strain evidence="12 13">HXT-9</strain>
    </source>
</reference>
<name>A0A6N6VLI0_9HYPH</name>
<dbReference type="Gene3D" id="3.40.50.2000">
    <property type="entry name" value="Glycogen Phosphorylase B"/>
    <property type="match status" value="2"/>
</dbReference>
<evidence type="ECO:0000256" key="9">
    <source>
        <dbReference type="SAM" id="MobiDB-lite"/>
    </source>
</evidence>
<evidence type="ECO:0000256" key="3">
    <source>
        <dbReference type="ARBA" id="ARBA00004964"/>
    </source>
</evidence>
<dbReference type="GO" id="GO:0005829">
    <property type="term" value="C:cytosol"/>
    <property type="evidence" value="ECO:0007669"/>
    <property type="project" value="TreeGrafter"/>
</dbReference>
<dbReference type="HAMAP" id="MF_00484">
    <property type="entry name" value="Glycogen_synth"/>
    <property type="match status" value="1"/>
</dbReference>
<dbReference type="Pfam" id="PF08323">
    <property type="entry name" value="Glyco_transf_5"/>
    <property type="match status" value="1"/>
</dbReference>
<evidence type="ECO:0000256" key="8">
    <source>
        <dbReference type="HAMAP-Rule" id="MF_00484"/>
    </source>
</evidence>
<feature type="domain" description="Starch synthase catalytic" evidence="11">
    <location>
        <begin position="3"/>
        <end position="239"/>
    </location>
</feature>
<dbReference type="NCBIfam" id="NF001899">
    <property type="entry name" value="PRK00654.1-2"/>
    <property type="match status" value="1"/>
</dbReference>
<dbReference type="AlphaFoldDB" id="A0A6N6VLI0"/>
<evidence type="ECO:0000256" key="1">
    <source>
        <dbReference type="ARBA" id="ARBA00001478"/>
    </source>
</evidence>
<evidence type="ECO:0000256" key="5">
    <source>
        <dbReference type="ARBA" id="ARBA00022676"/>
    </source>
</evidence>
<dbReference type="InterPro" id="IPR013534">
    <property type="entry name" value="Starch_synth_cat_dom"/>
</dbReference>
<sequence length="540" mass="58732">MRLLYVTSEVFPLAKTGGLADISRSLPIALKRLEVDVRLLIPAYPSALAHIEKLRPLAKLKPMLGIDEALLLTGILPGSNVPVLLIDAPSLFQRSGGLYQSRNGVEWPDNPLRFAYLSHVAAQIAMGRTELGWRPDVVHANDWHTGILPLLLSTEEAPRPGTVFTAHNMAFQGNFPPDILPTIGICEDHFHNGDIEFYGQASFLKAGLHYADRVTTVSPTYAREILTPEFGYGLDGVLRGRGSDFSGILNGIDEALWNPETDPHLPRTFGARSIAGKRVCKAALQEEFGLPISPNTPLIGFVSRTTHQKMADAILTALPWLSAQGAQFILLGQGETVLEAEFIKAQAEYENCVSVHIGYDEALAHRLQAGSDIILAPARFEPCGMTQLYALRYGALPVVRRTGGLADTVVDADAHSIADRTATGFIFDEASPDGLVSAIERALAAYRQPLTWRRLQLQAMAQNFSCDASATQYMSLYREIAGAAPVLREIKGGPSEEAIRLAKQLLDAGSSPARASTSDRPFPHPQEDAPDDRPALNQTH</sequence>
<dbReference type="GO" id="GO:0005978">
    <property type="term" value="P:glycogen biosynthetic process"/>
    <property type="evidence" value="ECO:0007669"/>
    <property type="project" value="UniProtKB-UniRule"/>
</dbReference>
<protein>
    <recommendedName>
        <fullName evidence="8">Glycogen synthase</fullName>
        <ecNumber evidence="8">2.4.1.21</ecNumber>
    </recommendedName>
    <alternativeName>
        <fullName evidence="8">Starch [bacterial glycogen] synthase</fullName>
    </alternativeName>
</protein>
<dbReference type="EC" id="2.4.1.21" evidence="8"/>
<dbReference type="InterPro" id="IPR011835">
    <property type="entry name" value="GS/SS"/>
</dbReference>
<comment type="pathway">
    <text evidence="3 8">Glycan biosynthesis; glycogen biosynthesis.</text>
</comment>
<evidence type="ECO:0000259" key="10">
    <source>
        <dbReference type="Pfam" id="PF00534"/>
    </source>
</evidence>
<proteinExistence type="inferred from homology"/>
<evidence type="ECO:0000256" key="2">
    <source>
        <dbReference type="ARBA" id="ARBA00002764"/>
    </source>
</evidence>
<keyword evidence="5 8" id="KW-0328">Glycosyltransferase</keyword>
<comment type="similarity">
    <text evidence="4 8">Belongs to the glycosyltransferase 1 family. Bacterial/plant glycogen synthase subfamily.</text>
</comment>
<keyword evidence="6 8" id="KW-0808">Transferase</keyword>
<accession>A0A6N6VLI0</accession>
<feature type="binding site" evidence="8">
    <location>
        <position position="15"/>
    </location>
    <ligand>
        <name>ADP-alpha-D-glucose</name>
        <dbReference type="ChEBI" id="CHEBI:57498"/>
    </ligand>
</feature>
<dbReference type="SUPFAM" id="SSF53756">
    <property type="entry name" value="UDP-Glycosyltransferase/glycogen phosphorylase"/>
    <property type="match status" value="1"/>
</dbReference>